<organism evidence="6 7">
    <name type="scientific">Paracraurococcus ruber</name>
    <dbReference type="NCBI Taxonomy" id="77675"/>
    <lineage>
        <taxon>Bacteria</taxon>
        <taxon>Pseudomonadati</taxon>
        <taxon>Pseudomonadota</taxon>
        <taxon>Alphaproteobacteria</taxon>
        <taxon>Acetobacterales</taxon>
        <taxon>Roseomonadaceae</taxon>
        <taxon>Paracraurococcus</taxon>
    </lineage>
</organism>
<feature type="non-terminal residue" evidence="6">
    <location>
        <position position="471"/>
    </location>
</feature>
<dbReference type="RefSeq" id="WP_200306911.1">
    <property type="nucleotide sequence ID" value="NZ_NRSG01000695.1"/>
</dbReference>
<dbReference type="PANTHER" id="PTHR43775">
    <property type="entry name" value="FATTY ACID SYNTHASE"/>
    <property type="match status" value="1"/>
</dbReference>
<evidence type="ECO:0000256" key="2">
    <source>
        <dbReference type="ARBA" id="ARBA00022553"/>
    </source>
</evidence>
<dbReference type="PANTHER" id="PTHR43775:SF37">
    <property type="entry name" value="SI:DKEY-61P9.11"/>
    <property type="match status" value="1"/>
</dbReference>
<name>A0ABS1D734_9PROT</name>
<feature type="non-terminal residue" evidence="6">
    <location>
        <position position="1"/>
    </location>
</feature>
<evidence type="ECO:0000259" key="5">
    <source>
        <dbReference type="PROSITE" id="PS52019"/>
    </source>
</evidence>
<evidence type="ECO:0000256" key="3">
    <source>
        <dbReference type="PROSITE-ProRule" id="PRU01363"/>
    </source>
</evidence>
<dbReference type="Gene3D" id="3.10.129.10">
    <property type="entry name" value="Hotdog Thioesterase"/>
    <property type="match status" value="1"/>
</dbReference>
<dbReference type="Pfam" id="PF14765">
    <property type="entry name" value="PS-DH"/>
    <property type="match status" value="1"/>
</dbReference>
<keyword evidence="2" id="KW-0597">Phosphoprotein</keyword>
<keyword evidence="1" id="KW-0596">Phosphopantetheine</keyword>
<dbReference type="InterPro" id="IPR049900">
    <property type="entry name" value="PKS_mFAS_DH"/>
</dbReference>
<reference evidence="6 7" key="1">
    <citation type="journal article" date="2020" name="Microorganisms">
        <title>Osmotic Adaptation and Compatible Solute Biosynthesis of Phototrophic Bacteria as Revealed from Genome Analyses.</title>
        <authorList>
            <person name="Imhoff J.F."/>
            <person name="Rahn T."/>
            <person name="Kunzel S."/>
            <person name="Keller A."/>
            <person name="Neulinger S.C."/>
        </authorList>
    </citation>
    <scope>NUCLEOTIDE SEQUENCE [LARGE SCALE GENOMIC DNA]</scope>
    <source>
        <strain evidence="6 7">DSM 15382</strain>
    </source>
</reference>
<comment type="caution">
    <text evidence="6">The sequence shown here is derived from an EMBL/GenBank/DDBJ whole genome shotgun (WGS) entry which is preliminary data.</text>
</comment>
<dbReference type="InterPro" id="IPR049552">
    <property type="entry name" value="PKS_DH_N"/>
</dbReference>
<sequence>WYPTTVEALHSTAPVEDHPLLGFRRGAAPGLWTRHIDTALDPWLADHRLAGAAVLPAAAMWEMALAAGRACHPDAPAIELREAMIRAALPLEEATTRELRANLDAAGRFTLDSRRRLSAEDWTLHLEAMVAPLPALPVPVSSPALPAAMSPPALPAAMSPPALPAAMPPPALPAQASSPAVPAQASSPALPVPVSSPAFPAQASAPAGPARASPPALSAPPCHAAPPAGTAPPGGQPLAGDAIRARARQAGLDYGPAFAALDQAWVDDAAGTVRVALDRPQAAPPDAGFLLHPARLDGALQGLVGLLAGAAPPPGSGGGLPGIVPVRVARLVARVGAAPAALADLRLTHRGERSAIADLVLRDAAGRPVALLDGCTLQRIRLPGAADPAEAAFRVELQPALPLPGQEAGARPGLAASLDAARRRDAALEMEEAALLLDGVCTAAAHAALSAQAPPAGPLARRLLDTLAGAR</sequence>
<dbReference type="InterPro" id="IPR020807">
    <property type="entry name" value="PKS_DH"/>
</dbReference>
<accession>A0ABS1D734</accession>
<dbReference type="SMART" id="SM00826">
    <property type="entry name" value="PKS_DH"/>
    <property type="match status" value="1"/>
</dbReference>
<evidence type="ECO:0000256" key="4">
    <source>
        <dbReference type="SAM" id="MobiDB-lite"/>
    </source>
</evidence>
<evidence type="ECO:0000313" key="6">
    <source>
        <dbReference type="EMBL" id="MBK1662708.1"/>
    </source>
</evidence>
<dbReference type="PROSITE" id="PS52019">
    <property type="entry name" value="PKS_MFAS_DH"/>
    <property type="match status" value="1"/>
</dbReference>
<feature type="domain" description="PKS/mFAS DH" evidence="5">
    <location>
        <begin position="18"/>
        <end position="386"/>
    </location>
</feature>
<feature type="region of interest" description="Disordered" evidence="4">
    <location>
        <begin position="169"/>
        <end position="239"/>
    </location>
</feature>
<proteinExistence type="predicted"/>
<feature type="compositionally biased region" description="Low complexity" evidence="4">
    <location>
        <begin position="173"/>
        <end position="239"/>
    </location>
</feature>
<gene>
    <name evidence="6" type="ORF">CKO45_31530</name>
</gene>
<protein>
    <recommendedName>
        <fullName evidence="5">PKS/mFAS DH domain-containing protein</fullName>
    </recommendedName>
</protein>
<feature type="active site" description="Proton acceptor; for dehydratase activity" evidence="3">
    <location>
        <position position="47"/>
    </location>
</feature>
<dbReference type="Pfam" id="PF21089">
    <property type="entry name" value="PKS_DH_N"/>
    <property type="match status" value="1"/>
</dbReference>
<evidence type="ECO:0000256" key="1">
    <source>
        <dbReference type="ARBA" id="ARBA00022450"/>
    </source>
</evidence>
<dbReference type="Proteomes" id="UP000697995">
    <property type="component" value="Unassembled WGS sequence"/>
</dbReference>
<feature type="region of interest" description="N-terminal hotdog fold" evidence="3">
    <location>
        <begin position="18"/>
        <end position="137"/>
    </location>
</feature>
<dbReference type="Gene3D" id="3.10.129.120">
    <property type="match status" value="1"/>
</dbReference>
<dbReference type="InterPro" id="IPR050091">
    <property type="entry name" value="PKS_NRPS_Biosynth_Enz"/>
</dbReference>
<feature type="active site" description="Proton donor; for dehydratase activity" evidence="3">
    <location>
        <position position="297"/>
    </location>
</feature>
<feature type="region of interest" description="C-terminal hotdog fold" evidence="3">
    <location>
        <begin position="230"/>
        <end position="386"/>
    </location>
</feature>
<evidence type="ECO:0000313" key="7">
    <source>
        <dbReference type="Proteomes" id="UP000697995"/>
    </source>
</evidence>
<dbReference type="InterPro" id="IPR049551">
    <property type="entry name" value="PKS_DH_C"/>
</dbReference>
<keyword evidence="7" id="KW-1185">Reference proteome</keyword>
<dbReference type="EMBL" id="NRSG01000695">
    <property type="protein sequence ID" value="MBK1662708.1"/>
    <property type="molecule type" value="Genomic_DNA"/>
</dbReference>